<keyword evidence="3 5" id="KW-0378">Hydrolase</keyword>
<organism evidence="5 6">
    <name type="scientific">Glycomyces terrestris</name>
    <dbReference type="NCBI Taxonomy" id="2493553"/>
    <lineage>
        <taxon>Bacteria</taxon>
        <taxon>Bacillati</taxon>
        <taxon>Actinomycetota</taxon>
        <taxon>Actinomycetes</taxon>
        <taxon>Glycomycetales</taxon>
        <taxon>Glycomycetaceae</taxon>
        <taxon>Glycomyces</taxon>
    </lineage>
</organism>
<dbReference type="Gene3D" id="1.20.1440.100">
    <property type="entry name" value="SG protein - dephosphorylation function"/>
    <property type="match status" value="1"/>
</dbReference>
<evidence type="ECO:0000256" key="1">
    <source>
        <dbReference type="ARBA" id="ARBA00009184"/>
    </source>
</evidence>
<dbReference type="OrthoDB" id="25607at2"/>
<evidence type="ECO:0000256" key="2">
    <source>
        <dbReference type="ARBA" id="ARBA00022723"/>
    </source>
</evidence>
<dbReference type="GO" id="GO:0016787">
    <property type="term" value="F:hydrolase activity"/>
    <property type="evidence" value="ECO:0007669"/>
    <property type="project" value="UniProtKB-KW"/>
</dbReference>
<dbReference type="AlphaFoldDB" id="A0A426UY80"/>
<dbReference type="PANTHER" id="PTHR43344:SF13">
    <property type="entry name" value="PHOSPHATASE RV3661-RELATED"/>
    <property type="match status" value="1"/>
</dbReference>
<reference evidence="5 6" key="1">
    <citation type="submission" date="2018-12" db="EMBL/GenBank/DDBJ databases">
        <title>Glycomyces sp. YIM 121974 draft genome.</title>
        <authorList>
            <person name="Li Q."/>
        </authorList>
    </citation>
    <scope>NUCLEOTIDE SEQUENCE [LARGE SCALE GENOMIC DNA]</scope>
    <source>
        <strain evidence="5 6">YIM 121974</strain>
    </source>
</reference>
<name>A0A426UY80_9ACTN</name>
<dbReference type="Gene3D" id="3.40.50.1000">
    <property type="entry name" value="HAD superfamily/HAD-like"/>
    <property type="match status" value="1"/>
</dbReference>
<proteinExistence type="inferred from homology"/>
<dbReference type="InterPro" id="IPR036412">
    <property type="entry name" value="HAD-like_sf"/>
</dbReference>
<evidence type="ECO:0000313" key="6">
    <source>
        <dbReference type="Proteomes" id="UP000277256"/>
    </source>
</evidence>
<dbReference type="InterPro" id="IPR006385">
    <property type="entry name" value="HAD_hydro_SerB1"/>
</dbReference>
<dbReference type="InterPro" id="IPR050582">
    <property type="entry name" value="HAD-like_SerB"/>
</dbReference>
<accession>A0A426UY80</accession>
<sequence>MSEHEGVDAAFFDVDETLISVKSMFRFLEFYLDSRGEPAGAYRVIRDRLGDLAASGVPREEVNRAYYRCYAGESAERLAAAGHAWLKAELAEPGFLVDGVVAEHEELRRAGVPTVLVSGSFYACLDPIGALLGASEVHGAPVIVRRGRLTGEIDHPVIGEGKAHVVRAVTRLRGLDPARCVAYGDHASDLPMLDAVGTAVVVGADPELRRRADHRGWRVLDPAAAAA</sequence>
<dbReference type="NCBIfam" id="TIGR01488">
    <property type="entry name" value="HAD-SF-IB"/>
    <property type="match status" value="1"/>
</dbReference>
<protein>
    <submittedName>
        <fullName evidence="5">HAD-IB family hydrolase</fullName>
    </submittedName>
</protein>
<comment type="caution">
    <text evidence="5">The sequence shown here is derived from an EMBL/GenBank/DDBJ whole genome shotgun (WGS) entry which is preliminary data.</text>
</comment>
<keyword evidence="2" id="KW-0479">Metal-binding</keyword>
<dbReference type="GO" id="GO:0046872">
    <property type="term" value="F:metal ion binding"/>
    <property type="evidence" value="ECO:0007669"/>
    <property type="project" value="UniProtKB-KW"/>
</dbReference>
<gene>
    <name evidence="5" type="ORF">EIW28_12500</name>
</gene>
<evidence type="ECO:0000256" key="4">
    <source>
        <dbReference type="ARBA" id="ARBA00022842"/>
    </source>
</evidence>
<dbReference type="InterPro" id="IPR023214">
    <property type="entry name" value="HAD_sf"/>
</dbReference>
<dbReference type="EMBL" id="RSEB01000003">
    <property type="protein sequence ID" value="RRR99518.1"/>
    <property type="molecule type" value="Genomic_DNA"/>
</dbReference>
<dbReference type="Proteomes" id="UP000277256">
    <property type="component" value="Unassembled WGS sequence"/>
</dbReference>
<dbReference type="Pfam" id="PF12710">
    <property type="entry name" value="HAD"/>
    <property type="match status" value="1"/>
</dbReference>
<dbReference type="SUPFAM" id="SSF56784">
    <property type="entry name" value="HAD-like"/>
    <property type="match status" value="1"/>
</dbReference>
<keyword evidence="6" id="KW-1185">Reference proteome</keyword>
<dbReference type="NCBIfam" id="TIGR01490">
    <property type="entry name" value="HAD-SF-IB-hyp1"/>
    <property type="match status" value="1"/>
</dbReference>
<keyword evidence="4" id="KW-0460">Magnesium</keyword>
<evidence type="ECO:0000256" key="3">
    <source>
        <dbReference type="ARBA" id="ARBA00022801"/>
    </source>
</evidence>
<dbReference type="PANTHER" id="PTHR43344">
    <property type="entry name" value="PHOSPHOSERINE PHOSPHATASE"/>
    <property type="match status" value="1"/>
</dbReference>
<comment type="similarity">
    <text evidence="1">Belongs to the HAD-like hydrolase superfamily. SerB family.</text>
</comment>
<dbReference type="RefSeq" id="WP_125248029.1">
    <property type="nucleotide sequence ID" value="NZ_RSEB01000003.1"/>
</dbReference>
<evidence type="ECO:0000313" key="5">
    <source>
        <dbReference type="EMBL" id="RRR99518.1"/>
    </source>
</evidence>